<organism evidence="2 5">
    <name type="scientific">Marinomonas gallaica</name>
    <dbReference type="NCBI Taxonomy" id="1806667"/>
    <lineage>
        <taxon>Bacteria</taxon>
        <taxon>Pseudomonadati</taxon>
        <taxon>Pseudomonadota</taxon>
        <taxon>Gammaproteobacteria</taxon>
        <taxon>Oceanospirillales</taxon>
        <taxon>Oceanospirillaceae</taxon>
        <taxon>Marinomonas</taxon>
    </lineage>
</organism>
<dbReference type="InterPro" id="IPR010753">
    <property type="entry name" value="DUF1330"/>
</dbReference>
<dbReference type="PANTHER" id="PTHR41521:SF4">
    <property type="entry name" value="BLR0684 PROTEIN"/>
    <property type="match status" value="1"/>
</dbReference>
<accession>A0A1C3JPD6</accession>
<dbReference type="SUPFAM" id="SSF54909">
    <property type="entry name" value="Dimeric alpha+beta barrel"/>
    <property type="match status" value="1"/>
</dbReference>
<protein>
    <recommendedName>
        <fullName evidence="1">DUF1330 domain-containing protein</fullName>
    </recommendedName>
</protein>
<dbReference type="AlphaFoldDB" id="A0A1C3JPD6"/>
<dbReference type="EMBL" id="FLRB01000007">
    <property type="protein sequence ID" value="SBT20637.1"/>
    <property type="molecule type" value="Genomic_DNA"/>
</dbReference>
<dbReference type="Pfam" id="PF07045">
    <property type="entry name" value="DUF1330"/>
    <property type="match status" value="1"/>
</dbReference>
<evidence type="ECO:0000313" key="2">
    <source>
        <dbReference type="EMBL" id="SBT17056.1"/>
    </source>
</evidence>
<proteinExistence type="predicted"/>
<dbReference type="RefSeq" id="WP_067033269.1">
    <property type="nucleotide sequence ID" value="NZ_FLRA01000006.1"/>
</dbReference>
<dbReference type="Gene3D" id="3.30.70.100">
    <property type="match status" value="1"/>
</dbReference>
<dbReference type="PANTHER" id="PTHR41521">
    <property type="match status" value="1"/>
</dbReference>
<dbReference type="OrthoDB" id="9806380at2"/>
<keyword evidence="4" id="KW-1185">Reference proteome</keyword>
<dbReference type="Proteomes" id="UP000092840">
    <property type="component" value="Unassembled WGS sequence"/>
</dbReference>
<dbReference type="EMBL" id="FLRA01000006">
    <property type="protein sequence ID" value="SBT17056.1"/>
    <property type="molecule type" value="Genomic_DNA"/>
</dbReference>
<feature type="domain" description="DUF1330" evidence="1">
    <location>
        <begin position="3"/>
        <end position="87"/>
    </location>
</feature>
<evidence type="ECO:0000313" key="5">
    <source>
        <dbReference type="Proteomes" id="UP000092871"/>
    </source>
</evidence>
<dbReference type="Proteomes" id="UP000092871">
    <property type="component" value="Unassembled WGS sequence"/>
</dbReference>
<sequence length="91" mass="10068">MSSFVIVDSTVINQEKLAEYSAQAKATIEPFGGRFIAKGAAELLHGVSETSKKAIIEFPDKESARNWYNSKAYQALVPLREQGMISTFQLL</sequence>
<evidence type="ECO:0000313" key="3">
    <source>
        <dbReference type="EMBL" id="SBT20637.1"/>
    </source>
</evidence>
<reference evidence="2 5" key="2">
    <citation type="submission" date="2016-06" db="EMBL/GenBank/DDBJ databases">
        <authorList>
            <person name="Kjaerup R.B."/>
            <person name="Dalgaard T.S."/>
            <person name="Juul-Madsen H.R."/>
        </authorList>
    </citation>
    <scope>NUCLEOTIDE SEQUENCE [LARGE SCALE GENOMIC DNA]</scope>
    <source>
        <strain evidence="2 5">CECT 5115</strain>
    </source>
</reference>
<evidence type="ECO:0000313" key="4">
    <source>
        <dbReference type="Proteomes" id="UP000092840"/>
    </source>
</evidence>
<dbReference type="InterPro" id="IPR011008">
    <property type="entry name" value="Dimeric_a/b-barrel"/>
</dbReference>
<gene>
    <name evidence="2" type="ORF">MGA5115_01144</name>
    <name evidence="3" type="ORF">MGA5116_01224</name>
</gene>
<name>A0A1C3JPD6_9GAMM</name>
<reference evidence="3 4" key="1">
    <citation type="submission" date="2016-06" db="EMBL/GenBank/DDBJ databases">
        <authorList>
            <person name="Rodrigo-Torres L."/>
            <person name="Arahal D.R."/>
        </authorList>
    </citation>
    <scope>NUCLEOTIDE SEQUENCE [LARGE SCALE GENOMIC DNA]</scope>
    <source>
        <strain evidence="3 4">CECT 5116</strain>
    </source>
</reference>
<evidence type="ECO:0000259" key="1">
    <source>
        <dbReference type="Pfam" id="PF07045"/>
    </source>
</evidence>